<sequence>MRICFTLKALSKSDSKPWLLFLLLMAFSFIFLPCGAKPITGNYKQVINIGAIIDVDSRIGREEKTAMEIAVLDYNSGSKHYNLSLHFLDHQNHPLQAAQAAENLIKEKEVKAIVGMERWEEAAVVSDIGSQAQIPILSFAAPAITPPLIMKRWPFLVRMADNNSEQMKCIAELTRAYNWRRVIAVYEDNTYSNGDSGELSLLSQALQEVGSEVEHQLVLPPFAVLSDPKEFVKEELKKLEEVKSRVFIVLYSSLPMIINLFREAKEIGLVGEDTVWILTDSVTNFLDSVDTSVIHSMEGALGIKIHYSDNSSAYKIFYNKFRRNFMFKNPEEDSFQPGFYALKAYDSIATIMKALERMSSNETRSPKTFLNNILLSNFNGLSGQICFEAGELKRSSKIRIVNVVGKRYKDIDFWSPAFGFSRNENPNDRGAAMGIEGVVNWPGDLKRTPKGWAMPSTEKPLIIGVPGRTSFDRFVKVMNASEDRYEYDGFCIRLFYKVVDVLGYNLSFRFEPYNGTYDDLVNHVYNKKLLLFCLVHENKFKTYDAIVGDVTILANRSDKVEFTQPYAESGLSMIVPVKSEESSWIFMKPFTWQMWVVTGAILIYTMFIVWFLEHQKNPEFRGPLKNQIGTAVWFTFSSLFFAHREKIYSNLTRVVIAVWLFVVLILNSSYTASFTSMLTIQRLRPNVTDIDLLIRNHLPIGCDGDSFVRNYLENVLKFRPENIKTISSEYNYTGEFQSRNIYAAFLELPYQKVFLSDYCKQYLATKPKYRFGGLGFVFQKGSPITADVSKAILQLSENGQLRDLESEWISRPSECSSDAADSETESLSVENFWGLYVISGATSTFCFLLCLIHLLNKYCHYQKEEQGNASPSDGSVWNKTVSLARYIYHGEIDIPGKSPTFSPSPDVHEWISPRRESDINSAIPDSPSAFSPAETGLVNIPDSSIEYSGANDNQPRLVLQL</sequence>
<keyword evidence="10" id="KW-0325">Glycoprotein</keyword>
<evidence type="ECO:0000256" key="8">
    <source>
        <dbReference type="ARBA" id="ARBA00023136"/>
    </source>
</evidence>
<evidence type="ECO:0000259" key="17">
    <source>
        <dbReference type="SMART" id="SM00079"/>
    </source>
</evidence>
<evidence type="ECO:0000256" key="13">
    <source>
        <dbReference type="PIRNR" id="PIRNR037090"/>
    </source>
</evidence>
<dbReference type="SMART" id="SM00079">
    <property type="entry name" value="PBPe"/>
    <property type="match status" value="1"/>
</dbReference>
<evidence type="ECO:0000256" key="10">
    <source>
        <dbReference type="ARBA" id="ARBA00023180"/>
    </source>
</evidence>
<organism evidence="18 19">
    <name type="scientific">Jatropha curcas</name>
    <name type="common">Barbados nut</name>
    <dbReference type="NCBI Taxonomy" id="180498"/>
    <lineage>
        <taxon>Eukaryota</taxon>
        <taxon>Viridiplantae</taxon>
        <taxon>Streptophyta</taxon>
        <taxon>Embryophyta</taxon>
        <taxon>Tracheophyta</taxon>
        <taxon>Spermatophyta</taxon>
        <taxon>Magnoliopsida</taxon>
        <taxon>eudicotyledons</taxon>
        <taxon>Gunneridae</taxon>
        <taxon>Pentapetalae</taxon>
        <taxon>rosids</taxon>
        <taxon>fabids</taxon>
        <taxon>Malpighiales</taxon>
        <taxon>Euphorbiaceae</taxon>
        <taxon>Crotonoideae</taxon>
        <taxon>Jatropheae</taxon>
        <taxon>Jatropha</taxon>
    </lineage>
</organism>
<feature type="transmembrane region" description="Helical" evidence="15">
    <location>
        <begin position="592"/>
        <end position="612"/>
    </location>
</feature>
<feature type="disulfide bond" evidence="14">
    <location>
        <begin position="759"/>
        <end position="815"/>
    </location>
</feature>
<evidence type="ECO:0000256" key="2">
    <source>
        <dbReference type="ARBA" id="ARBA00008685"/>
    </source>
</evidence>
<evidence type="ECO:0000256" key="16">
    <source>
        <dbReference type="SAM" id="SignalP"/>
    </source>
</evidence>
<feature type="chain" id="PRO_5001638538" description="Glutamate receptor" evidence="16">
    <location>
        <begin position="37"/>
        <end position="961"/>
    </location>
</feature>
<dbReference type="InterPro" id="IPR001320">
    <property type="entry name" value="Iontro_rcpt_C"/>
</dbReference>
<feature type="transmembrane region" description="Helical" evidence="15">
    <location>
        <begin position="833"/>
        <end position="855"/>
    </location>
</feature>
<dbReference type="PANTHER" id="PTHR18966">
    <property type="entry name" value="IONOTROPIC GLUTAMATE RECEPTOR"/>
    <property type="match status" value="1"/>
</dbReference>
<evidence type="ECO:0000256" key="12">
    <source>
        <dbReference type="ARBA" id="ARBA00023303"/>
    </source>
</evidence>
<keyword evidence="8 13" id="KW-0472">Membrane</keyword>
<dbReference type="PIRSF" id="PIRSF037090">
    <property type="entry name" value="Iontro_Glu-like_rcpt_pln"/>
    <property type="match status" value="1"/>
</dbReference>
<reference evidence="18 19" key="1">
    <citation type="journal article" date="2014" name="PLoS ONE">
        <title>Global Analysis of Gene Expression Profiles in Physic Nut (Jatropha curcas L.) Seedlings Exposed to Salt Stress.</title>
        <authorList>
            <person name="Zhang L."/>
            <person name="Zhang C."/>
            <person name="Wu P."/>
            <person name="Chen Y."/>
            <person name="Li M."/>
            <person name="Jiang H."/>
            <person name="Wu G."/>
        </authorList>
    </citation>
    <scope>NUCLEOTIDE SEQUENCE [LARGE SCALE GENOMIC DNA]</scope>
    <source>
        <strain evidence="19">cv. GZQX0401</strain>
        <tissue evidence="18">Young leaves</tissue>
    </source>
</reference>
<evidence type="ECO:0000256" key="14">
    <source>
        <dbReference type="PIRSR" id="PIRSR037090-50"/>
    </source>
</evidence>
<dbReference type="InterPro" id="IPR019594">
    <property type="entry name" value="Glu/Gly-bd"/>
</dbReference>
<feature type="domain" description="Ionotropic glutamate receptor C-terminal" evidence="17">
    <location>
        <begin position="462"/>
        <end position="811"/>
    </location>
</feature>
<dbReference type="Gene3D" id="3.40.190.10">
    <property type="entry name" value="Periplasmic binding protein-like II"/>
    <property type="match status" value="2"/>
</dbReference>
<evidence type="ECO:0000256" key="6">
    <source>
        <dbReference type="ARBA" id="ARBA00022989"/>
    </source>
</evidence>
<dbReference type="Proteomes" id="UP000027138">
    <property type="component" value="Unassembled WGS sequence"/>
</dbReference>
<accession>A0A067JB61</accession>
<dbReference type="Gene3D" id="3.40.50.2300">
    <property type="match status" value="2"/>
</dbReference>
<gene>
    <name evidence="18" type="ORF">JCGZ_21517</name>
</gene>
<keyword evidence="14" id="KW-1015">Disulfide bond</keyword>
<dbReference type="AlphaFoldDB" id="A0A067JB61"/>
<dbReference type="Pfam" id="PF00060">
    <property type="entry name" value="Lig_chan"/>
    <property type="match status" value="1"/>
</dbReference>
<keyword evidence="4 15" id="KW-0812">Transmembrane</keyword>
<dbReference type="InterPro" id="IPR028082">
    <property type="entry name" value="Peripla_BP_I"/>
</dbReference>
<dbReference type="SUPFAM" id="SSF53850">
    <property type="entry name" value="Periplasmic binding protein-like II"/>
    <property type="match status" value="1"/>
</dbReference>
<feature type="transmembrane region" description="Helical" evidence="15">
    <location>
        <begin position="654"/>
        <end position="674"/>
    </location>
</feature>
<dbReference type="EMBL" id="KK915662">
    <property type="protein sequence ID" value="KDP21046.1"/>
    <property type="molecule type" value="Genomic_DNA"/>
</dbReference>
<comment type="subcellular location">
    <subcellularLocation>
        <location evidence="1">Membrane</location>
        <topology evidence="1">Multi-pass membrane protein</topology>
    </subcellularLocation>
</comment>
<dbReference type="OrthoDB" id="5984008at2759"/>
<keyword evidence="11 13" id="KW-1071">Ligand-gated ion channel</keyword>
<keyword evidence="12 13" id="KW-0407">Ion channel</keyword>
<proteinExistence type="inferred from homology"/>
<evidence type="ECO:0000256" key="5">
    <source>
        <dbReference type="ARBA" id="ARBA00022729"/>
    </source>
</evidence>
<dbReference type="InterPro" id="IPR017103">
    <property type="entry name" value="Iontropic_Glu_rcpt_pln"/>
</dbReference>
<dbReference type="Pfam" id="PF10613">
    <property type="entry name" value="Lig_chan-Glu_bd"/>
    <property type="match status" value="1"/>
</dbReference>
<dbReference type="SUPFAM" id="SSF53822">
    <property type="entry name" value="Periplasmic binding protein-like I"/>
    <property type="match status" value="1"/>
</dbReference>
<dbReference type="GO" id="GO:0015276">
    <property type="term" value="F:ligand-gated monoatomic ion channel activity"/>
    <property type="evidence" value="ECO:0007669"/>
    <property type="project" value="InterPro"/>
</dbReference>
<evidence type="ECO:0000256" key="4">
    <source>
        <dbReference type="ARBA" id="ARBA00022692"/>
    </source>
</evidence>
<keyword evidence="19" id="KW-1185">Reference proteome</keyword>
<dbReference type="Gene3D" id="1.10.287.70">
    <property type="match status" value="1"/>
</dbReference>
<keyword evidence="9 13" id="KW-0675">Receptor</keyword>
<keyword evidence="7 13" id="KW-0406">Ion transport</keyword>
<name>A0A067JB61_JATCU</name>
<evidence type="ECO:0000256" key="1">
    <source>
        <dbReference type="ARBA" id="ARBA00004141"/>
    </source>
</evidence>
<keyword evidence="5 16" id="KW-0732">Signal</keyword>
<evidence type="ECO:0000313" key="18">
    <source>
        <dbReference type="EMBL" id="KDP21046.1"/>
    </source>
</evidence>
<evidence type="ECO:0000256" key="7">
    <source>
        <dbReference type="ARBA" id="ARBA00023065"/>
    </source>
</evidence>
<dbReference type="InterPro" id="IPR015683">
    <property type="entry name" value="Ionotropic_Glu_rcpt"/>
</dbReference>
<evidence type="ECO:0000256" key="3">
    <source>
        <dbReference type="ARBA" id="ARBA00022448"/>
    </source>
</evidence>
<dbReference type="Pfam" id="PF01094">
    <property type="entry name" value="ANF_receptor"/>
    <property type="match status" value="1"/>
</dbReference>
<evidence type="ECO:0000256" key="9">
    <source>
        <dbReference type="ARBA" id="ARBA00023170"/>
    </source>
</evidence>
<keyword evidence="3 13" id="KW-0813">Transport</keyword>
<dbReference type="CDD" id="cd13686">
    <property type="entry name" value="GluR_Plant"/>
    <property type="match status" value="1"/>
</dbReference>
<keyword evidence="6 15" id="KW-1133">Transmembrane helix</keyword>
<dbReference type="InterPro" id="IPR044440">
    <property type="entry name" value="GABAb_receptor_plant_PBP1"/>
</dbReference>
<comment type="function">
    <text evidence="13">Glutamate-gated receptor that probably acts as non-selective cation channel.</text>
</comment>
<evidence type="ECO:0000256" key="11">
    <source>
        <dbReference type="ARBA" id="ARBA00023286"/>
    </source>
</evidence>
<evidence type="ECO:0000256" key="15">
    <source>
        <dbReference type="SAM" id="Phobius"/>
    </source>
</evidence>
<feature type="signal peptide" evidence="16">
    <location>
        <begin position="1"/>
        <end position="36"/>
    </location>
</feature>
<dbReference type="GO" id="GO:0016020">
    <property type="term" value="C:membrane"/>
    <property type="evidence" value="ECO:0007669"/>
    <property type="project" value="UniProtKB-SubCell"/>
</dbReference>
<dbReference type="InterPro" id="IPR001828">
    <property type="entry name" value="ANF_lig-bd_rcpt"/>
</dbReference>
<dbReference type="FunFam" id="3.40.50.2300:FF:000188">
    <property type="entry name" value="Glutamate receptor"/>
    <property type="match status" value="1"/>
</dbReference>
<dbReference type="FunFam" id="1.10.287.70:FF:000037">
    <property type="entry name" value="Glutamate receptor"/>
    <property type="match status" value="1"/>
</dbReference>
<protein>
    <recommendedName>
        <fullName evidence="13">Glutamate receptor</fullName>
    </recommendedName>
</protein>
<comment type="similarity">
    <text evidence="2 13">Belongs to the glutamate-gated ion channel (TC 1.A.10.1) family.</text>
</comment>
<dbReference type="CDD" id="cd19990">
    <property type="entry name" value="PBP1_GABAb_receptor_plant"/>
    <property type="match status" value="1"/>
</dbReference>
<evidence type="ECO:0000313" key="19">
    <source>
        <dbReference type="Proteomes" id="UP000027138"/>
    </source>
</evidence>